<evidence type="ECO:0000313" key="3">
    <source>
        <dbReference type="Proteomes" id="UP000250235"/>
    </source>
</evidence>
<accession>A0A2Z6ZZV1</accession>
<evidence type="ECO:0000313" key="2">
    <source>
        <dbReference type="EMBL" id="KZV14393.1"/>
    </source>
</evidence>
<feature type="region of interest" description="Disordered" evidence="1">
    <location>
        <begin position="1"/>
        <end position="58"/>
    </location>
</feature>
<dbReference type="AlphaFoldDB" id="A0A2Z6ZZV1"/>
<organism evidence="2 3">
    <name type="scientific">Dorcoceras hygrometricum</name>
    <dbReference type="NCBI Taxonomy" id="472368"/>
    <lineage>
        <taxon>Eukaryota</taxon>
        <taxon>Viridiplantae</taxon>
        <taxon>Streptophyta</taxon>
        <taxon>Embryophyta</taxon>
        <taxon>Tracheophyta</taxon>
        <taxon>Spermatophyta</taxon>
        <taxon>Magnoliopsida</taxon>
        <taxon>eudicotyledons</taxon>
        <taxon>Gunneridae</taxon>
        <taxon>Pentapetalae</taxon>
        <taxon>asterids</taxon>
        <taxon>lamiids</taxon>
        <taxon>Lamiales</taxon>
        <taxon>Gesneriaceae</taxon>
        <taxon>Didymocarpoideae</taxon>
        <taxon>Trichosporeae</taxon>
        <taxon>Loxocarpinae</taxon>
        <taxon>Dorcoceras</taxon>
    </lineage>
</organism>
<feature type="region of interest" description="Disordered" evidence="1">
    <location>
        <begin position="76"/>
        <end position="95"/>
    </location>
</feature>
<evidence type="ECO:0000256" key="1">
    <source>
        <dbReference type="SAM" id="MobiDB-lite"/>
    </source>
</evidence>
<sequence>MSASSTSNSHQRQQIFMRHADVTISADSNSTSRSYKTAEMETEEMFVETDAGKSDETAEATGTDVVMGKEDIEEPVVQRSEETANSESTQPTVARSEDMTVEIYERFTAVIDEESMSIEDLLQQILGDAMLPFVLAAEPTIIKFSNGISILGVADGDL</sequence>
<feature type="compositionally biased region" description="Polar residues" evidence="1">
    <location>
        <begin position="83"/>
        <end position="93"/>
    </location>
</feature>
<protein>
    <submittedName>
        <fullName evidence="2">Uncharacterized protein</fullName>
    </submittedName>
</protein>
<feature type="compositionally biased region" description="Polar residues" evidence="1">
    <location>
        <begin position="1"/>
        <end position="14"/>
    </location>
</feature>
<keyword evidence="3" id="KW-1185">Reference proteome</keyword>
<feature type="compositionally biased region" description="Polar residues" evidence="1">
    <location>
        <begin position="25"/>
        <end position="35"/>
    </location>
</feature>
<gene>
    <name evidence="2" type="ORF">F511_17694</name>
</gene>
<dbReference type="EMBL" id="KV020720">
    <property type="protein sequence ID" value="KZV14393.1"/>
    <property type="molecule type" value="Genomic_DNA"/>
</dbReference>
<dbReference type="Proteomes" id="UP000250235">
    <property type="component" value="Unassembled WGS sequence"/>
</dbReference>
<name>A0A2Z6ZZV1_9LAMI</name>
<reference evidence="2 3" key="1">
    <citation type="journal article" date="2015" name="Proc. Natl. Acad. Sci. U.S.A.">
        <title>The resurrection genome of Boea hygrometrica: A blueprint for survival of dehydration.</title>
        <authorList>
            <person name="Xiao L."/>
            <person name="Yang G."/>
            <person name="Zhang L."/>
            <person name="Yang X."/>
            <person name="Zhao S."/>
            <person name="Ji Z."/>
            <person name="Zhou Q."/>
            <person name="Hu M."/>
            <person name="Wang Y."/>
            <person name="Chen M."/>
            <person name="Xu Y."/>
            <person name="Jin H."/>
            <person name="Xiao X."/>
            <person name="Hu G."/>
            <person name="Bao F."/>
            <person name="Hu Y."/>
            <person name="Wan P."/>
            <person name="Li L."/>
            <person name="Deng X."/>
            <person name="Kuang T."/>
            <person name="Xiang C."/>
            <person name="Zhu J.K."/>
            <person name="Oliver M.J."/>
            <person name="He Y."/>
        </authorList>
    </citation>
    <scope>NUCLEOTIDE SEQUENCE [LARGE SCALE GENOMIC DNA]</scope>
    <source>
        <strain evidence="3">cv. XS01</strain>
    </source>
</reference>
<proteinExistence type="predicted"/>